<keyword evidence="10" id="KW-1185">Reference proteome</keyword>
<feature type="chain" id="PRO_5014710453" description="CopC domain-containing protein" evidence="7">
    <location>
        <begin position="26"/>
        <end position="183"/>
    </location>
</feature>
<dbReference type="EMBL" id="PJMW01000004">
    <property type="protein sequence ID" value="PKV76659.1"/>
    <property type="molecule type" value="Genomic_DNA"/>
</dbReference>
<dbReference type="InterPro" id="IPR032694">
    <property type="entry name" value="CopC/D"/>
</dbReference>
<organism evidence="9 10">
    <name type="scientific">Nocardia fluminea</name>
    <dbReference type="NCBI Taxonomy" id="134984"/>
    <lineage>
        <taxon>Bacteria</taxon>
        <taxon>Bacillati</taxon>
        <taxon>Actinomycetota</taxon>
        <taxon>Actinomycetes</taxon>
        <taxon>Mycobacteriales</taxon>
        <taxon>Nocardiaceae</taxon>
        <taxon>Nocardia</taxon>
    </lineage>
</organism>
<feature type="signal peptide" evidence="7">
    <location>
        <begin position="1"/>
        <end position="25"/>
    </location>
</feature>
<evidence type="ECO:0000256" key="3">
    <source>
        <dbReference type="ARBA" id="ARBA00022729"/>
    </source>
</evidence>
<evidence type="ECO:0000313" key="10">
    <source>
        <dbReference type="Proteomes" id="UP000233766"/>
    </source>
</evidence>
<sequence>MIRRSVVVAMLTALGLALIGGQAQAHSQLDSSVPAAGATVDTAPTLIELTFNQEIGTEFANVGLTDSSGAGWGAKISEVEGKTVRVAVSPSMPPQQYTVAYRVVSDDGHPITGSYEFTYAAPAAAPTEAQQNSPTAPTTVAAGEPAATSSSSSGLPWLLIGVMVVLVLGGAAVTLQASKRSKR</sequence>
<comment type="subcellular location">
    <subcellularLocation>
        <location evidence="1">Cell envelope</location>
    </subcellularLocation>
</comment>
<name>A0A2N3V4V7_9NOCA</name>
<comment type="caution">
    <text evidence="9">The sequence shown here is derived from an EMBL/GenBank/DDBJ whole genome shotgun (WGS) entry which is preliminary data.</text>
</comment>
<evidence type="ECO:0000259" key="8">
    <source>
        <dbReference type="Pfam" id="PF04234"/>
    </source>
</evidence>
<dbReference type="InterPro" id="IPR007348">
    <property type="entry name" value="CopC_dom"/>
</dbReference>
<keyword evidence="2" id="KW-0479">Metal-binding</keyword>
<evidence type="ECO:0000313" key="9">
    <source>
        <dbReference type="EMBL" id="PKV76659.1"/>
    </source>
</evidence>
<dbReference type="AlphaFoldDB" id="A0A2N3V4V7"/>
<dbReference type="GO" id="GO:0046688">
    <property type="term" value="P:response to copper ion"/>
    <property type="evidence" value="ECO:0007669"/>
    <property type="project" value="InterPro"/>
</dbReference>
<keyword evidence="4" id="KW-0186">Copper</keyword>
<dbReference type="GO" id="GO:0042597">
    <property type="term" value="C:periplasmic space"/>
    <property type="evidence" value="ECO:0007669"/>
    <property type="project" value="InterPro"/>
</dbReference>
<dbReference type="RefSeq" id="WP_245915274.1">
    <property type="nucleotide sequence ID" value="NZ_PJMW01000004.1"/>
</dbReference>
<dbReference type="InterPro" id="IPR014755">
    <property type="entry name" value="Cu-Rt/internalin_Ig-like"/>
</dbReference>
<keyword evidence="6" id="KW-0472">Membrane</keyword>
<keyword evidence="6" id="KW-0812">Transmembrane</keyword>
<protein>
    <recommendedName>
        <fullName evidence="8">CopC domain-containing protein</fullName>
    </recommendedName>
</protein>
<accession>A0A2N3V4V7</accession>
<evidence type="ECO:0000256" key="6">
    <source>
        <dbReference type="SAM" id="Phobius"/>
    </source>
</evidence>
<reference evidence="9 10" key="1">
    <citation type="submission" date="2017-12" db="EMBL/GenBank/DDBJ databases">
        <title>Sequencing the genomes of 1000 Actinobacteria strains.</title>
        <authorList>
            <person name="Klenk H.-P."/>
        </authorList>
    </citation>
    <scope>NUCLEOTIDE SEQUENCE [LARGE SCALE GENOMIC DNA]</scope>
    <source>
        <strain evidence="9 10">DSM 44489</strain>
    </source>
</reference>
<evidence type="ECO:0000256" key="7">
    <source>
        <dbReference type="SAM" id="SignalP"/>
    </source>
</evidence>
<keyword evidence="3 7" id="KW-0732">Signal</keyword>
<dbReference type="PANTHER" id="PTHR34820:SF4">
    <property type="entry name" value="INNER MEMBRANE PROTEIN YEBZ"/>
    <property type="match status" value="1"/>
</dbReference>
<evidence type="ECO:0000256" key="2">
    <source>
        <dbReference type="ARBA" id="ARBA00022723"/>
    </source>
</evidence>
<feature type="domain" description="CopC" evidence="8">
    <location>
        <begin position="26"/>
        <end position="118"/>
    </location>
</feature>
<dbReference type="Pfam" id="PF04234">
    <property type="entry name" value="CopC"/>
    <property type="match status" value="1"/>
</dbReference>
<feature type="transmembrane region" description="Helical" evidence="6">
    <location>
        <begin position="155"/>
        <end position="175"/>
    </location>
</feature>
<gene>
    <name evidence="9" type="ORF">ATK86_7597</name>
</gene>
<dbReference type="GO" id="GO:0030313">
    <property type="term" value="C:cell envelope"/>
    <property type="evidence" value="ECO:0007669"/>
    <property type="project" value="UniProtKB-SubCell"/>
</dbReference>
<evidence type="ECO:0000256" key="4">
    <source>
        <dbReference type="ARBA" id="ARBA00023008"/>
    </source>
</evidence>
<feature type="region of interest" description="Disordered" evidence="5">
    <location>
        <begin position="125"/>
        <end position="152"/>
    </location>
</feature>
<dbReference type="GO" id="GO:0006825">
    <property type="term" value="P:copper ion transport"/>
    <property type="evidence" value="ECO:0007669"/>
    <property type="project" value="InterPro"/>
</dbReference>
<evidence type="ECO:0000256" key="1">
    <source>
        <dbReference type="ARBA" id="ARBA00004196"/>
    </source>
</evidence>
<dbReference type="SUPFAM" id="SSF81296">
    <property type="entry name" value="E set domains"/>
    <property type="match status" value="1"/>
</dbReference>
<keyword evidence="6" id="KW-1133">Transmembrane helix</keyword>
<dbReference type="InterPro" id="IPR014756">
    <property type="entry name" value="Ig_E-set"/>
</dbReference>
<proteinExistence type="predicted"/>
<dbReference type="Proteomes" id="UP000233766">
    <property type="component" value="Unassembled WGS sequence"/>
</dbReference>
<dbReference type="PANTHER" id="PTHR34820">
    <property type="entry name" value="INNER MEMBRANE PROTEIN YEBZ"/>
    <property type="match status" value="1"/>
</dbReference>
<dbReference type="GO" id="GO:0005507">
    <property type="term" value="F:copper ion binding"/>
    <property type="evidence" value="ECO:0007669"/>
    <property type="project" value="InterPro"/>
</dbReference>
<dbReference type="Gene3D" id="2.60.40.1220">
    <property type="match status" value="1"/>
</dbReference>
<evidence type="ECO:0000256" key="5">
    <source>
        <dbReference type="SAM" id="MobiDB-lite"/>
    </source>
</evidence>
<dbReference type="GO" id="GO:0005886">
    <property type="term" value="C:plasma membrane"/>
    <property type="evidence" value="ECO:0007669"/>
    <property type="project" value="TreeGrafter"/>
</dbReference>